<feature type="region of interest" description="Disordered" evidence="1">
    <location>
        <begin position="95"/>
        <end position="117"/>
    </location>
</feature>
<reference evidence="2 3" key="1">
    <citation type="submission" date="2019-03" db="EMBL/GenBank/DDBJ databases">
        <title>First draft genome of Liparis tanakae, snailfish: a comprehensive survey of snailfish specific genes.</title>
        <authorList>
            <person name="Kim W."/>
            <person name="Song I."/>
            <person name="Jeong J.-H."/>
            <person name="Kim D."/>
            <person name="Kim S."/>
            <person name="Ryu S."/>
            <person name="Song J.Y."/>
            <person name="Lee S.K."/>
        </authorList>
    </citation>
    <scope>NUCLEOTIDE SEQUENCE [LARGE SCALE GENOMIC DNA]</scope>
    <source>
        <tissue evidence="2">Muscle</tissue>
    </source>
</reference>
<evidence type="ECO:0000313" key="2">
    <source>
        <dbReference type="EMBL" id="TNN78438.1"/>
    </source>
</evidence>
<proteinExistence type="predicted"/>
<keyword evidence="3" id="KW-1185">Reference proteome</keyword>
<organism evidence="2 3">
    <name type="scientific">Liparis tanakae</name>
    <name type="common">Tanaka's snailfish</name>
    <dbReference type="NCBI Taxonomy" id="230148"/>
    <lineage>
        <taxon>Eukaryota</taxon>
        <taxon>Metazoa</taxon>
        <taxon>Chordata</taxon>
        <taxon>Craniata</taxon>
        <taxon>Vertebrata</taxon>
        <taxon>Euteleostomi</taxon>
        <taxon>Actinopterygii</taxon>
        <taxon>Neopterygii</taxon>
        <taxon>Teleostei</taxon>
        <taxon>Neoteleostei</taxon>
        <taxon>Acanthomorphata</taxon>
        <taxon>Eupercaria</taxon>
        <taxon>Perciformes</taxon>
        <taxon>Cottioidei</taxon>
        <taxon>Cottales</taxon>
        <taxon>Liparidae</taxon>
        <taxon>Liparis</taxon>
    </lineage>
</organism>
<dbReference type="EMBL" id="SRLO01000074">
    <property type="protein sequence ID" value="TNN78438.1"/>
    <property type="molecule type" value="Genomic_DNA"/>
</dbReference>
<accession>A0A4Z2IL43</accession>
<dbReference type="Proteomes" id="UP000314294">
    <property type="component" value="Unassembled WGS sequence"/>
</dbReference>
<evidence type="ECO:0000313" key="3">
    <source>
        <dbReference type="Proteomes" id="UP000314294"/>
    </source>
</evidence>
<comment type="caution">
    <text evidence="2">The sequence shown here is derived from an EMBL/GenBank/DDBJ whole genome shotgun (WGS) entry which is preliminary data.</text>
</comment>
<name>A0A4Z2IL43_9TELE</name>
<sequence>MPGKPGGDDGDAQTSRPIREQSVPISSGPDLARHPWVSAVYGKGLRAAWKVVGPGARPVENQCSKEFSNTPVEGAGRLYWTARFSSCTQFTMSTTSRLSGYSEGEDVHNGPVIRNER</sequence>
<evidence type="ECO:0000256" key="1">
    <source>
        <dbReference type="SAM" id="MobiDB-lite"/>
    </source>
</evidence>
<gene>
    <name evidence="2" type="ORF">EYF80_011422</name>
</gene>
<protein>
    <submittedName>
        <fullName evidence="2">Uncharacterized protein</fullName>
    </submittedName>
</protein>
<feature type="region of interest" description="Disordered" evidence="1">
    <location>
        <begin position="1"/>
        <end position="32"/>
    </location>
</feature>
<dbReference type="AlphaFoldDB" id="A0A4Z2IL43"/>